<evidence type="ECO:0000256" key="2">
    <source>
        <dbReference type="ARBA" id="ARBA00012536"/>
    </source>
</evidence>
<dbReference type="Gene3D" id="3.90.1070.10">
    <property type="match status" value="1"/>
</dbReference>
<evidence type="ECO:0000259" key="7">
    <source>
        <dbReference type="Pfam" id="PF00534"/>
    </source>
</evidence>
<dbReference type="InterPro" id="IPR028098">
    <property type="entry name" value="Glyco_trans_4-like_N"/>
</dbReference>
<dbReference type="InterPro" id="IPR006380">
    <property type="entry name" value="SPP-like_dom"/>
</dbReference>
<sequence length="675" mass="73485">MRIMHVALGGCLKAPPVRYGVTEDTGGHIAYVLGAALAQAAREDVDQVDIVTRAFSGHGLDPIHARTAEIVAPRCVIRRLRTANLAYLSKEALEAEIPALNDAFLDLLAGSDTLPDVIHAHFSDAAELAAAARARFGIPWVFSSHSLALDKAPDPQSAALQRRIAREERAIQNATAIVASSRDEAERQIPAHDPTAEGRTHRIGPGVLAVRTDDLRPARRLIAPFLRYPEKPILLAIARPIRKKNLPALVRAYANDPDLQHRANLVIVAGLRDGLRPDETETAQTVAELFDLVDRFDLWGRVALPRHHDQADIASLYALAARGGVFVNPALHEPFGLTVIEAAQAGVPVVATQNGGPGDIVDRLGYGALVDPRDTHAIADAIRSILDDSQRDSRVAEATERAGRLYSWARWADGVAAVYADLRRDRPQPSRSHTILASDIDGTLTGCARGAQRFAEWSASRDPHILFAVATGRSVTEARQVLAAWNLPAPDLFIASVGSEIWRWGEHGQLQPCKAYADFISDGWNRSAILRTLDRLALTAQPRHDQRPWKLSYFGTASDRHRIREALAEAALPAQVILSHDRLIDILPARAGKAAAIRFEARRLGLDHNHCVVAGDSGNDLDMLTAFRRAIVPANALPEVAPARLAYRSAQDHALGVLDGMQRFGLTRHHPIAAE</sequence>
<dbReference type="SUPFAM" id="SSF56784">
    <property type="entry name" value="HAD-like"/>
    <property type="match status" value="1"/>
</dbReference>
<comment type="similarity">
    <text evidence="1">Belongs to the glycosyltransferase 1 family.</text>
</comment>
<dbReference type="InterPro" id="IPR044161">
    <property type="entry name" value="SPS"/>
</dbReference>
<evidence type="ECO:0000256" key="5">
    <source>
        <dbReference type="ARBA" id="ARBA00047471"/>
    </source>
</evidence>
<keyword evidence="4" id="KW-0808">Transferase</keyword>
<dbReference type="Pfam" id="PF00534">
    <property type="entry name" value="Glycos_transf_1"/>
    <property type="match status" value="1"/>
</dbReference>
<dbReference type="RefSeq" id="WP_176805211.1">
    <property type="nucleotide sequence ID" value="NZ_FNAH01000020.1"/>
</dbReference>
<dbReference type="SFLD" id="SFLDS00003">
    <property type="entry name" value="Haloacid_Dehalogenase"/>
    <property type="match status" value="1"/>
</dbReference>
<evidence type="ECO:0000256" key="4">
    <source>
        <dbReference type="ARBA" id="ARBA00022679"/>
    </source>
</evidence>
<feature type="domain" description="Sucrose phosphatase-like" evidence="8">
    <location>
        <begin position="434"/>
        <end position="665"/>
    </location>
</feature>
<dbReference type="InterPro" id="IPR036412">
    <property type="entry name" value="HAD-like_sf"/>
</dbReference>
<feature type="domain" description="Glycosyl transferase family 1" evidence="7">
    <location>
        <begin position="226"/>
        <end position="400"/>
    </location>
</feature>
<dbReference type="InterPro" id="IPR023214">
    <property type="entry name" value="HAD_sf"/>
</dbReference>
<dbReference type="Gene3D" id="3.40.50.1000">
    <property type="entry name" value="HAD superfamily/HAD-like"/>
    <property type="match status" value="1"/>
</dbReference>
<dbReference type="SFLD" id="SFLDG01140">
    <property type="entry name" value="C2.B:_Phosphomannomutase_and_P"/>
    <property type="match status" value="1"/>
</dbReference>
<feature type="coiled-coil region" evidence="6">
    <location>
        <begin position="157"/>
        <end position="184"/>
    </location>
</feature>
<keyword evidence="6" id="KW-0175">Coiled coil</keyword>
<proteinExistence type="inferred from homology"/>
<dbReference type="SFLD" id="SFLDG01141">
    <property type="entry name" value="C2.B.1:_Sucrose_Phosphatase_Li"/>
    <property type="match status" value="1"/>
</dbReference>
<evidence type="ECO:0000259" key="8">
    <source>
        <dbReference type="Pfam" id="PF05116"/>
    </source>
</evidence>
<dbReference type="PANTHER" id="PTHR46039">
    <property type="entry name" value="SUCROSE-PHOSPHATE SYNTHASE 3-RELATED"/>
    <property type="match status" value="1"/>
</dbReference>
<dbReference type="STRING" id="591205.SAMN05421538_1208"/>
<dbReference type="Gene3D" id="3.40.50.2000">
    <property type="entry name" value="Glycogen Phosphorylase B"/>
    <property type="match status" value="2"/>
</dbReference>
<organism evidence="10 11">
    <name type="scientific">Paracoccus isoporae</name>
    <dbReference type="NCBI Taxonomy" id="591205"/>
    <lineage>
        <taxon>Bacteria</taxon>
        <taxon>Pseudomonadati</taxon>
        <taxon>Pseudomonadota</taxon>
        <taxon>Alphaproteobacteria</taxon>
        <taxon>Rhodobacterales</taxon>
        <taxon>Paracoccaceae</taxon>
        <taxon>Paracoccus</taxon>
    </lineage>
</organism>
<evidence type="ECO:0000256" key="3">
    <source>
        <dbReference type="ARBA" id="ARBA00022676"/>
    </source>
</evidence>
<evidence type="ECO:0000313" key="10">
    <source>
        <dbReference type="EMBL" id="SDE98507.1"/>
    </source>
</evidence>
<name>A0A1G7HDF7_9RHOB</name>
<keyword evidence="11" id="KW-1185">Reference proteome</keyword>
<evidence type="ECO:0000256" key="1">
    <source>
        <dbReference type="ARBA" id="ARBA00006530"/>
    </source>
</evidence>
<dbReference type="SUPFAM" id="SSF53756">
    <property type="entry name" value="UDP-Glycosyltransferase/glycogen phosphorylase"/>
    <property type="match status" value="1"/>
</dbReference>
<dbReference type="AlphaFoldDB" id="A0A1G7HDF7"/>
<dbReference type="Proteomes" id="UP000199344">
    <property type="component" value="Unassembled WGS sequence"/>
</dbReference>
<dbReference type="Pfam" id="PF13579">
    <property type="entry name" value="Glyco_trans_4_4"/>
    <property type="match status" value="1"/>
</dbReference>
<feature type="domain" description="Glycosyltransferase subfamily 4-like N-terminal" evidence="9">
    <location>
        <begin position="26"/>
        <end position="187"/>
    </location>
</feature>
<evidence type="ECO:0000313" key="11">
    <source>
        <dbReference type="Proteomes" id="UP000199344"/>
    </source>
</evidence>
<dbReference type="EC" id="2.4.1.14" evidence="2"/>
<evidence type="ECO:0000256" key="6">
    <source>
        <dbReference type="SAM" id="Coils"/>
    </source>
</evidence>
<dbReference type="InterPro" id="IPR006379">
    <property type="entry name" value="HAD-SF_hydro_IIB"/>
</dbReference>
<dbReference type="GO" id="GO:0016791">
    <property type="term" value="F:phosphatase activity"/>
    <property type="evidence" value="ECO:0007669"/>
    <property type="project" value="UniProtKB-ARBA"/>
</dbReference>
<dbReference type="NCBIfam" id="TIGR01484">
    <property type="entry name" value="HAD-SF-IIB"/>
    <property type="match status" value="1"/>
</dbReference>
<accession>A0A1G7HDF7</accession>
<comment type="catalytic activity">
    <reaction evidence="5">
        <text>beta-D-fructose 6-phosphate + UDP-alpha-D-glucose = sucrose 6(F)-phosphate + UDP + H(+)</text>
        <dbReference type="Rhea" id="RHEA:22172"/>
        <dbReference type="ChEBI" id="CHEBI:15378"/>
        <dbReference type="ChEBI" id="CHEBI:57634"/>
        <dbReference type="ChEBI" id="CHEBI:57723"/>
        <dbReference type="ChEBI" id="CHEBI:58223"/>
        <dbReference type="ChEBI" id="CHEBI:58885"/>
        <dbReference type="EC" id="2.4.1.14"/>
    </reaction>
</comment>
<keyword evidence="3" id="KW-0328">Glycosyltransferase</keyword>
<reference evidence="10 11" key="1">
    <citation type="submission" date="2016-10" db="EMBL/GenBank/DDBJ databases">
        <authorList>
            <person name="de Groot N.N."/>
        </authorList>
    </citation>
    <scope>NUCLEOTIDE SEQUENCE [LARGE SCALE GENOMIC DNA]</scope>
    <source>
        <strain evidence="10 11">DSM 22220</strain>
    </source>
</reference>
<dbReference type="Pfam" id="PF05116">
    <property type="entry name" value="S6PP"/>
    <property type="match status" value="1"/>
</dbReference>
<dbReference type="EMBL" id="FNAH01000020">
    <property type="protein sequence ID" value="SDE98507.1"/>
    <property type="molecule type" value="Genomic_DNA"/>
</dbReference>
<protein>
    <recommendedName>
        <fullName evidence="2">sucrose-phosphate synthase</fullName>
        <ecNumber evidence="2">2.4.1.14</ecNumber>
    </recommendedName>
</protein>
<dbReference type="InterPro" id="IPR001296">
    <property type="entry name" value="Glyco_trans_1"/>
</dbReference>
<dbReference type="PANTHER" id="PTHR46039:SF5">
    <property type="entry name" value="SUCROSE-PHOSPHATE SYNTHASE 3-RELATED"/>
    <property type="match status" value="1"/>
</dbReference>
<gene>
    <name evidence="10" type="ORF">SAMN05421538_1208</name>
</gene>
<evidence type="ECO:0000259" key="9">
    <source>
        <dbReference type="Pfam" id="PF13579"/>
    </source>
</evidence>
<dbReference type="GO" id="GO:0046524">
    <property type="term" value="F:sucrose-phosphate synthase activity"/>
    <property type="evidence" value="ECO:0007669"/>
    <property type="project" value="UniProtKB-EC"/>
</dbReference>